<evidence type="ECO:0000256" key="5">
    <source>
        <dbReference type="ARBA" id="ARBA00022989"/>
    </source>
</evidence>
<keyword evidence="3 8" id="KW-0812">Transmembrane</keyword>
<evidence type="ECO:0000256" key="4">
    <source>
        <dbReference type="ARBA" id="ARBA00022821"/>
    </source>
</evidence>
<protein>
    <recommendedName>
        <fullName evidence="8">MLO-like protein</fullName>
    </recommendedName>
</protein>
<evidence type="ECO:0000256" key="3">
    <source>
        <dbReference type="ARBA" id="ARBA00022692"/>
    </source>
</evidence>
<evidence type="ECO:0000313" key="11">
    <source>
        <dbReference type="EMBL" id="WVZ00943.1"/>
    </source>
</evidence>
<dbReference type="GO" id="GO:0005516">
    <property type="term" value="F:calmodulin binding"/>
    <property type="evidence" value="ECO:0007669"/>
    <property type="project" value="UniProtKB-KW"/>
</dbReference>
<feature type="compositionally biased region" description="Polar residues" evidence="9">
    <location>
        <begin position="320"/>
        <end position="330"/>
    </location>
</feature>
<dbReference type="GO" id="GO:0006952">
    <property type="term" value="P:defense response"/>
    <property type="evidence" value="ECO:0007669"/>
    <property type="project" value="UniProtKB-KW"/>
</dbReference>
<feature type="region of interest" description="Disordered" evidence="9">
    <location>
        <begin position="311"/>
        <end position="340"/>
    </location>
</feature>
<feature type="transmembrane region" description="Helical" evidence="10">
    <location>
        <begin position="228"/>
        <end position="246"/>
    </location>
</feature>
<dbReference type="AlphaFoldDB" id="A0AAQ3N1M8"/>
<evidence type="ECO:0000256" key="9">
    <source>
        <dbReference type="SAM" id="MobiDB-lite"/>
    </source>
</evidence>
<dbReference type="PANTHER" id="PTHR31942:SF124">
    <property type="entry name" value="MLO-LIKE PROTEIN"/>
    <property type="match status" value="1"/>
</dbReference>
<comment type="function">
    <text evidence="8">May be involved in modulation of pathogen defense and leaf cell death.</text>
</comment>
<comment type="similarity">
    <text evidence="2 8">Belongs to the MLO family.</text>
</comment>
<name>A0AAQ3N1M8_VIGMU</name>
<organism evidence="11 12">
    <name type="scientific">Vigna mungo</name>
    <name type="common">Black gram</name>
    <name type="synonym">Phaseolus mungo</name>
    <dbReference type="NCBI Taxonomy" id="3915"/>
    <lineage>
        <taxon>Eukaryota</taxon>
        <taxon>Viridiplantae</taxon>
        <taxon>Streptophyta</taxon>
        <taxon>Embryophyta</taxon>
        <taxon>Tracheophyta</taxon>
        <taxon>Spermatophyta</taxon>
        <taxon>Magnoliopsida</taxon>
        <taxon>eudicotyledons</taxon>
        <taxon>Gunneridae</taxon>
        <taxon>Pentapetalae</taxon>
        <taxon>rosids</taxon>
        <taxon>fabids</taxon>
        <taxon>Fabales</taxon>
        <taxon>Fabaceae</taxon>
        <taxon>Papilionoideae</taxon>
        <taxon>50 kb inversion clade</taxon>
        <taxon>NPAAA clade</taxon>
        <taxon>indigoferoid/millettioid clade</taxon>
        <taxon>Phaseoleae</taxon>
        <taxon>Vigna</taxon>
    </lineage>
</organism>
<gene>
    <name evidence="8" type="primary">MLO</name>
    <name evidence="11" type="ORF">V8G54_027012</name>
</gene>
<dbReference type="Proteomes" id="UP001374535">
    <property type="component" value="Chromosome 8"/>
</dbReference>
<dbReference type="InterPro" id="IPR004326">
    <property type="entry name" value="Mlo"/>
</dbReference>
<feature type="compositionally biased region" description="Basic residues" evidence="9">
    <location>
        <begin position="331"/>
        <end position="340"/>
    </location>
</feature>
<evidence type="ECO:0000256" key="6">
    <source>
        <dbReference type="ARBA" id="ARBA00023136"/>
    </source>
</evidence>
<comment type="domain">
    <text evidence="8">The C-terminus contains a calmodulin-binding domain, which binds calmodulin in a calcium-dependent fashion.</text>
</comment>
<evidence type="ECO:0000256" key="10">
    <source>
        <dbReference type="SAM" id="Phobius"/>
    </source>
</evidence>
<dbReference type="GO" id="GO:0016020">
    <property type="term" value="C:membrane"/>
    <property type="evidence" value="ECO:0007669"/>
    <property type="project" value="UniProtKB-SubCell"/>
</dbReference>
<feature type="transmembrane region" description="Helical" evidence="10">
    <location>
        <begin position="258"/>
        <end position="282"/>
    </location>
</feature>
<evidence type="ECO:0000313" key="12">
    <source>
        <dbReference type="Proteomes" id="UP001374535"/>
    </source>
</evidence>
<comment type="subcellular location">
    <subcellularLocation>
        <location evidence="1 8">Membrane</location>
        <topology evidence="1 8">Multi-pass membrane protein</topology>
    </subcellularLocation>
</comment>
<feature type="region of interest" description="Disordered" evidence="9">
    <location>
        <begin position="197"/>
        <end position="220"/>
    </location>
</feature>
<keyword evidence="7 8" id="KW-0568">Pathogenesis-related protein</keyword>
<dbReference type="EMBL" id="CP144693">
    <property type="protein sequence ID" value="WVZ00943.1"/>
    <property type="molecule type" value="Genomic_DNA"/>
</dbReference>
<evidence type="ECO:0000256" key="8">
    <source>
        <dbReference type="RuleBase" id="RU280816"/>
    </source>
</evidence>
<dbReference type="Pfam" id="PF03094">
    <property type="entry name" value="Mlo"/>
    <property type="match status" value="2"/>
</dbReference>
<evidence type="ECO:0000256" key="7">
    <source>
        <dbReference type="ARBA" id="ARBA00023265"/>
    </source>
</evidence>
<feature type="transmembrane region" description="Helical" evidence="10">
    <location>
        <begin position="111"/>
        <end position="132"/>
    </location>
</feature>
<accession>A0AAQ3N1M8</accession>
<evidence type="ECO:0000256" key="2">
    <source>
        <dbReference type="ARBA" id="ARBA00006574"/>
    </source>
</evidence>
<keyword evidence="6 8" id="KW-0472">Membrane</keyword>
<keyword evidence="5 8" id="KW-1133">Transmembrane helix</keyword>
<evidence type="ECO:0000256" key="1">
    <source>
        <dbReference type="ARBA" id="ARBA00004141"/>
    </source>
</evidence>
<proteinExistence type="inferred from homology"/>
<sequence length="425" mass="48353">MAGSGGRNLDETPTWAVATKWLKKKQKRALYESLEKIKSGQGLISRICISEKVAGSFHPCTHRRKEKNYPPPLQDDDYHHNRHILAAEAGYDKCAAQGKVPFVSSGAIHQLHIFIFVLAVFHILYCILTLALGRAKVCFFRQFVRSVPKVDYLTLRHGFMMAHLGPHSHQKFDFRKYIKRTLEEDFKVVVEISGNEAASDNNEDGSKNSRTRRGCKGHASGATRGSPLLNAFQLAFFSWAALQFMMKSCFLSQKQDVVIRISMGIFVQFLCSYVTLPLYALVTQMGSTMKATIFNERVAMALRNWHHTAKKNVKEKRGLRSQSPLSTRPSTPKHPKSSKANLLRRYHSEMATYPSSPIRFDFEAHLPYEIHSPPSSKVNAAATSSIDQHEMEMEVEMEIDMDQVSDLTQHQIDIEDKQKFSFDKR</sequence>
<reference evidence="11 12" key="1">
    <citation type="journal article" date="2023" name="Life. Sci Alliance">
        <title>Evolutionary insights into 3D genome organization and epigenetic landscape of Vigna mungo.</title>
        <authorList>
            <person name="Junaid A."/>
            <person name="Singh B."/>
            <person name="Bhatia S."/>
        </authorList>
    </citation>
    <scope>NUCLEOTIDE SEQUENCE [LARGE SCALE GENOMIC DNA]</scope>
    <source>
        <strain evidence="11">Urdbean</strain>
    </source>
</reference>
<dbReference type="PANTHER" id="PTHR31942">
    <property type="entry name" value="MLO-LIKE PROTEIN 1"/>
    <property type="match status" value="1"/>
</dbReference>
<keyword evidence="8" id="KW-0112">Calmodulin-binding</keyword>
<keyword evidence="12" id="KW-1185">Reference proteome</keyword>
<keyword evidence="4 8" id="KW-0611">Plant defense</keyword>